<proteinExistence type="predicted"/>
<evidence type="ECO:0008006" key="3">
    <source>
        <dbReference type="Google" id="ProtNLM"/>
    </source>
</evidence>
<keyword evidence="1" id="KW-0812">Transmembrane</keyword>
<keyword evidence="1" id="KW-1133">Transmembrane helix</keyword>
<keyword evidence="1" id="KW-0472">Membrane</keyword>
<dbReference type="EMBL" id="CP115920">
    <property type="protein sequence ID" value="XCD17017.1"/>
    <property type="molecule type" value="Genomic_DNA"/>
</dbReference>
<organism evidence="2">
    <name type="scientific">Vibrio chaetopteri</name>
    <dbReference type="NCBI Taxonomy" id="3016528"/>
    <lineage>
        <taxon>Bacteria</taxon>
        <taxon>Pseudomonadati</taxon>
        <taxon>Pseudomonadota</taxon>
        <taxon>Gammaproteobacteria</taxon>
        <taxon>Vibrionales</taxon>
        <taxon>Vibrionaceae</taxon>
        <taxon>Vibrio</taxon>
    </lineage>
</organism>
<name>A0AAU8BMY5_9VIBR</name>
<evidence type="ECO:0000313" key="2">
    <source>
        <dbReference type="EMBL" id="XCD17017.1"/>
    </source>
</evidence>
<sequence>MIDSLLKYAPLISAFMPLLVIVLTGFWVHKRLEKIKSRLQLDHAIIEKRAAIYASVQDEINTIYSYILRVGDWKEYTPTDILECKRKVDKTFHSTQPYWSKEAFEAYQQFIKVSFKAYRGHGKDAGIIAKVERYQRLDNWKPSFFESFESGYDKERLIAANQSLMSSLSKDFGIN</sequence>
<gene>
    <name evidence="2" type="ORF">PG915_05675</name>
</gene>
<reference evidence="2" key="1">
    <citation type="submission" date="2023-01" db="EMBL/GenBank/DDBJ databases">
        <title>Vibrio sp. CB1-14 genome sequencing.</title>
        <authorList>
            <person name="Otstavnykh N."/>
            <person name="Isaeva M."/>
            <person name="Meleshko D."/>
        </authorList>
    </citation>
    <scope>NUCLEOTIDE SEQUENCE</scope>
    <source>
        <strain evidence="2">CB1-14</strain>
    </source>
</reference>
<feature type="transmembrane region" description="Helical" evidence="1">
    <location>
        <begin position="6"/>
        <end position="28"/>
    </location>
</feature>
<accession>A0AAU8BMY5</accession>
<dbReference type="RefSeq" id="WP_353498236.1">
    <property type="nucleotide sequence ID" value="NZ_CP115920.1"/>
</dbReference>
<dbReference type="KEGG" id="vck:PG915_05675"/>
<protein>
    <recommendedName>
        <fullName evidence="3">DUF4760 domain-containing protein</fullName>
    </recommendedName>
</protein>
<evidence type="ECO:0000256" key="1">
    <source>
        <dbReference type="SAM" id="Phobius"/>
    </source>
</evidence>
<dbReference type="AlphaFoldDB" id="A0AAU8BMY5"/>